<dbReference type="Proteomes" id="UP000681720">
    <property type="component" value="Unassembled WGS sequence"/>
</dbReference>
<dbReference type="EMBL" id="CAJOBI010000870">
    <property type="protein sequence ID" value="CAF3849859.1"/>
    <property type="molecule type" value="Genomic_DNA"/>
</dbReference>
<dbReference type="Proteomes" id="UP000663842">
    <property type="component" value="Unassembled WGS sequence"/>
</dbReference>
<dbReference type="Proteomes" id="UP000663887">
    <property type="component" value="Unassembled WGS sequence"/>
</dbReference>
<keyword evidence="11" id="KW-1185">Reference proteome</keyword>
<evidence type="ECO:0000313" key="5">
    <source>
        <dbReference type="EMBL" id="CAF3774037.1"/>
    </source>
</evidence>
<reference evidence="2" key="1">
    <citation type="submission" date="2021-02" db="EMBL/GenBank/DDBJ databases">
        <authorList>
            <person name="Nowell W R."/>
        </authorList>
    </citation>
    <scope>NUCLEOTIDE SEQUENCE</scope>
</reference>
<dbReference type="EMBL" id="CAJNRG010009494">
    <property type="protein sequence ID" value="CAF2114275.1"/>
    <property type="molecule type" value="Genomic_DNA"/>
</dbReference>
<dbReference type="EMBL" id="CAJOBJ010000288">
    <property type="protein sequence ID" value="CAF3811902.1"/>
    <property type="molecule type" value="Genomic_DNA"/>
</dbReference>
<evidence type="ECO:0000313" key="11">
    <source>
        <dbReference type="Proteomes" id="UP000663866"/>
    </source>
</evidence>
<dbReference type="Proteomes" id="UP000663856">
    <property type="component" value="Unassembled WGS sequence"/>
</dbReference>
<name>A0A816BJ05_9BILA</name>
<feature type="compositionally biased region" description="Basic and acidic residues" evidence="1">
    <location>
        <begin position="347"/>
        <end position="357"/>
    </location>
</feature>
<dbReference type="EMBL" id="CAJNOV010017605">
    <property type="protein sequence ID" value="CAF1609863.1"/>
    <property type="molecule type" value="Genomic_DNA"/>
</dbReference>
<sequence length="544" mass="62591">MNSLDDSSVDNFYQFPSWSTSLTRSHTILSSKTTHNKFKLRIDNRSQFGSTSKQYLSRQNVRLLTESSRIYSPPPLHQPTPTPDLCSTIDQASSHSSNYQTRHLKPIRVKSAMLTVPIKSNSEETLLKNFPKQTHERRKIMQDRLRQKQLTQKFVEADTDTWFQLRESLAELKRLANNEEILIDPATSVFNCDGFSFEALKQVVDTQLEDKKVSKFKYESGKYQSINSTAAPNIRLPTKLRPSQNPLSHSQLKRRSTETYPHSAFEPLVVAAKPIHSLLLNTNTHSAKTTERKKTKPPATAPARVRSPSPSIIIPSISEKYVQLLTSNLSTNDDPLASSTPSPDLQNIRKKDEEKPSGRLISRTSNCSEVLSSVSLKSTIKLIPQVPRCHSAMEMKCSFLSNKNYPRFILITDEEHRIESWYHQYPFILSDDLLQSFQSKPNNSTISAYFIDDNQHFLNSNITTKTFLQGKLFHTNNDWKKYDLIFISNNIYQQIIIYLQTIINLTIKSSGKIIHIYQINHHQDLKTQVRYICKQLNQRFFSHD</sequence>
<feature type="region of interest" description="Disordered" evidence="1">
    <location>
        <begin position="229"/>
        <end position="259"/>
    </location>
</feature>
<dbReference type="Proteomes" id="UP000663866">
    <property type="component" value="Unassembled WGS sequence"/>
</dbReference>
<evidence type="ECO:0000313" key="10">
    <source>
        <dbReference type="Proteomes" id="UP000663855"/>
    </source>
</evidence>
<dbReference type="EMBL" id="CAJOBH010000243">
    <property type="protein sequence ID" value="CAF3774037.1"/>
    <property type="molecule type" value="Genomic_DNA"/>
</dbReference>
<dbReference type="EMBL" id="CAJNRF010000453">
    <property type="protein sequence ID" value="CAF1962254.1"/>
    <property type="molecule type" value="Genomic_DNA"/>
</dbReference>
<gene>
    <name evidence="5" type="ORF">BYL167_LOCUS1563</name>
    <name evidence="2" type="ORF">CJN711_LOCUS36371</name>
    <name evidence="6" type="ORF">GIL414_LOCUS1685</name>
    <name evidence="8" type="ORF">OVN521_LOCUS11908</name>
    <name evidence="7" type="ORF">SMN809_LOCUS3954</name>
    <name evidence="9" type="ORF">UXM345_LOCUS16545</name>
    <name evidence="3" type="ORF">WKI299_LOCUS2898</name>
    <name evidence="4" type="ORF">XDN619_LOCUS21372</name>
</gene>
<protein>
    <submittedName>
        <fullName evidence="2">Uncharacterized protein</fullName>
    </submittedName>
</protein>
<comment type="caution">
    <text evidence="2">The sequence shown here is derived from an EMBL/GenBank/DDBJ whole genome shotgun (WGS) entry which is preliminary data.</text>
</comment>
<feature type="compositionally biased region" description="Polar residues" evidence="1">
    <location>
        <begin position="330"/>
        <end position="345"/>
    </location>
</feature>
<proteinExistence type="predicted"/>
<feature type="compositionally biased region" description="Polar residues" evidence="1">
    <location>
        <begin position="241"/>
        <end position="250"/>
    </location>
</feature>
<evidence type="ECO:0000313" key="6">
    <source>
        <dbReference type="EMBL" id="CAF3811902.1"/>
    </source>
</evidence>
<evidence type="ECO:0000313" key="3">
    <source>
        <dbReference type="EMBL" id="CAF1962254.1"/>
    </source>
</evidence>
<dbReference type="Proteomes" id="UP000663855">
    <property type="component" value="Unassembled WGS sequence"/>
</dbReference>
<organism evidence="2 10">
    <name type="scientific">Rotaria magnacalcarata</name>
    <dbReference type="NCBI Taxonomy" id="392030"/>
    <lineage>
        <taxon>Eukaryota</taxon>
        <taxon>Metazoa</taxon>
        <taxon>Spiralia</taxon>
        <taxon>Gnathifera</taxon>
        <taxon>Rotifera</taxon>
        <taxon>Eurotatoria</taxon>
        <taxon>Bdelloidea</taxon>
        <taxon>Philodinida</taxon>
        <taxon>Philodinidae</taxon>
        <taxon>Rotaria</taxon>
    </lineage>
</organism>
<evidence type="ECO:0000313" key="8">
    <source>
        <dbReference type="EMBL" id="CAF3945170.1"/>
    </source>
</evidence>
<evidence type="ECO:0000256" key="1">
    <source>
        <dbReference type="SAM" id="MobiDB-lite"/>
    </source>
</evidence>
<dbReference type="AlphaFoldDB" id="A0A816BJ05"/>
<dbReference type="Proteomes" id="UP000676336">
    <property type="component" value="Unassembled WGS sequence"/>
</dbReference>
<evidence type="ECO:0000313" key="9">
    <source>
        <dbReference type="EMBL" id="CAF4007260.1"/>
    </source>
</evidence>
<feature type="region of interest" description="Disordered" evidence="1">
    <location>
        <begin position="330"/>
        <end position="360"/>
    </location>
</feature>
<dbReference type="Proteomes" id="UP000681967">
    <property type="component" value="Unassembled WGS sequence"/>
</dbReference>
<feature type="region of interest" description="Disordered" evidence="1">
    <location>
        <begin position="282"/>
        <end position="308"/>
    </location>
</feature>
<evidence type="ECO:0000313" key="7">
    <source>
        <dbReference type="EMBL" id="CAF3849859.1"/>
    </source>
</evidence>
<evidence type="ECO:0000313" key="4">
    <source>
        <dbReference type="EMBL" id="CAF2114275.1"/>
    </source>
</evidence>
<dbReference type="EMBL" id="CAJOBG010001623">
    <property type="protein sequence ID" value="CAF3945170.1"/>
    <property type="molecule type" value="Genomic_DNA"/>
</dbReference>
<evidence type="ECO:0000313" key="2">
    <source>
        <dbReference type="EMBL" id="CAF1609863.1"/>
    </source>
</evidence>
<dbReference type="EMBL" id="CAJOBF010002063">
    <property type="protein sequence ID" value="CAF4007260.1"/>
    <property type="molecule type" value="Genomic_DNA"/>
</dbReference>
<accession>A0A816BJ05</accession>